<dbReference type="OrthoDB" id="200187at2759"/>
<evidence type="ECO:0000256" key="6">
    <source>
        <dbReference type="ARBA" id="ARBA00022824"/>
    </source>
</evidence>
<dbReference type="PANTHER" id="PTHR12443:SF9">
    <property type="entry name" value="TRANSLOCATION PROTEIN SEC62"/>
    <property type="match status" value="1"/>
</dbReference>
<sequence>MSKPSGAQGKRGTEEGPDNQLKALADTLRARNGVPWNYAKLELGHGAVRVEYFRGKDFARHFRANPELLEPFFEKGAPKSVEERISALGDKFLAELLVLKTERKYKKHKPSLKRLVKWPKTLLRIPPQQGGQKWSEGAFYSWEYERPSSPYLLFWSTLMVLAVLGICLFPLAPYQVKLYVSHTSLTLLALLVGFLSIRWLLFAVPWVLTGYEVWLFPQLLDSDDVTTMFKPAFTCEKAKGKMSHWLLRLVCASMAAVLVWFLYAYSPDRATVKEGAKKAYDSYMEFMRQDTKSLAGEKADPPSQERASPDAPESGHSGLGQEL</sequence>
<keyword evidence="14" id="KW-1185">Reference proteome</keyword>
<proteinExistence type="inferred from homology"/>
<evidence type="ECO:0000256" key="12">
    <source>
        <dbReference type="SAM" id="Phobius"/>
    </source>
</evidence>
<feature type="transmembrane region" description="Helical" evidence="12">
    <location>
        <begin position="184"/>
        <end position="208"/>
    </location>
</feature>
<evidence type="ECO:0000256" key="3">
    <source>
        <dbReference type="ARBA" id="ARBA00021257"/>
    </source>
</evidence>
<dbReference type="Pfam" id="PF03839">
    <property type="entry name" value="Sec62"/>
    <property type="match status" value="1"/>
</dbReference>
<dbReference type="GO" id="GO:0005789">
    <property type="term" value="C:endoplasmic reticulum membrane"/>
    <property type="evidence" value="ECO:0007669"/>
    <property type="project" value="UniProtKB-SubCell"/>
</dbReference>
<evidence type="ECO:0000256" key="4">
    <source>
        <dbReference type="ARBA" id="ARBA00022448"/>
    </source>
</evidence>
<name>A0A8S1IL62_9CHLO</name>
<keyword evidence="4" id="KW-0813">Transport</keyword>
<evidence type="ECO:0000256" key="5">
    <source>
        <dbReference type="ARBA" id="ARBA00022692"/>
    </source>
</evidence>
<organism evidence="13 14">
    <name type="scientific">Ostreobium quekettii</name>
    <dbReference type="NCBI Taxonomy" id="121088"/>
    <lineage>
        <taxon>Eukaryota</taxon>
        <taxon>Viridiplantae</taxon>
        <taxon>Chlorophyta</taxon>
        <taxon>core chlorophytes</taxon>
        <taxon>Ulvophyceae</taxon>
        <taxon>TCBD clade</taxon>
        <taxon>Bryopsidales</taxon>
        <taxon>Ostreobineae</taxon>
        <taxon>Ostreobiaceae</taxon>
        <taxon>Ostreobium</taxon>
    </lineage>
</organism>
<keyword evidence="9" id="KW-0811">Translocation</keyword>
<dbReference type="AlphaFoldDB" id="A0A8S1IL62"/>
<feature type="transmembrane region" description="Helical" evidence="12">
    <location>
        <begin position="245"/>
        <end position="265"/>
    </location>
</feature>
<dbReference type="PANTHER" id="PTHR12443">
    <property type="entry name" value="TRANSLOCATION PROTEIN SEC62"/>
    <property type="match status" value="1"/>
</dbReference>
<keyword evidence="7" id="KW-0653">Protein transport</keyword>
<evidence type="ECO:0000313" key="13">
    <source>
        <dbReference type="EMBL" id="CAD7695640.1"/>
    </source>
</evidence>
<gene>
    <name evidence="13" type="ORF">OSTQU699_LOCUS1001</name>
</gene>
<keyword evidence="10 12" id="KW-0472">Membrane</keyword>
<dbReference type="InterPro" id="IPR004728">
    <property type="entry name" value="Sec62"/>
</dbReference>
<evidence type="ECO:0000256" key="2">
    <source>
        <dbReference type="ARBA" id="ARBA00010604"/>
    </source>
</evidence>
<evidence type="ECO:0000256" key="1">
    <source>
        <dbReference type="ARBA" id="ARBA00004477"/>
    </source>
</evidence>
<feature type="region of interest" description="Disordered" evidence="11">
    <location>
        <begin position="292"/>
        <end position="323"/>
    </location>
</feature>
<evidence type="ECO:0000256" key="11">
    <source>
        <dbReference type="SAM" id="MobiDB-lite"/>
    </source>
</evidence>
<comment type="similarity">
    <text evidence="2">Belongs to the SEC62 family.</text>
</comment>
<feature type="transmembrane region" description="Helical" evidence="12">
    <location>
        <begin position="151"/>
        <end position="172"/>
    </location>
</feature>
<keyword evidence="8 12" id="KW-1133">Transmembrane helix</keyword>
<evidence type="ECO:0000256" key="10">
    <source>
        <dbReference type="ARBA" id="ARBA00023136"/>
    </source>
</evidence>
<comment type="caution">
    <text evidence="13">The sequence shown here is derived from an EMBL/GenBank/DDBJ whole genome shotgun (WGS) entry which is preliminary data.</text>
</comment>
<protein>
    <recommendedName>
        <fullName evidence="3">Translocation protein SEC62</fullName>
    </recommendedName>
</protein>
<keyword evidence="5 12" id="KW-0812">Transmembrane</keyword>
<dbReference type="Proteomes" id="UP000708148">
    <property type="component" value="Unassembled WGS sequence"/>
</dbReference>
<accession>A0A8S1IL62</accession>
<evidence type="ECO:0000256" key="9">
    <source>
        <dbReference type="ARBA" id="ARBA00023010"/>
    </source>
</evidence>
<evidence type="ECO:0000313" key="14">
    <source>
        <dbReference type="Proteomes" id="UP000708148"/>
    </source>
</evidence>
<keyword evidence="6" id="KW-0256">Endoplasmic reticulum</keyword>
<comment type="subcellular location">
    <subcellularLocation>
        <location evidence="1">Endoplasmic reticulum membrane</location>
        <topology evidence="1">Multi-pass membrane protein</topology>
    </subcellularLocation>
</comment>
<dbReference type="GO" id="GO:0031204">
    <property type="term" value="P:post-translational protein targeting to membrane, translocation"/>
    <property type="evidence" value="ECO:0007669"/>
    <property type="project" value="TreeGrafter"/>
</dbReference>
<evidence type="ECO:0000256" key="7">
    <source>
        <dbReference type="ARBA" id="ARBA00022927"/>
    </source>
</evidence>
<dbReference type="EMBL" id="CAJHUC010000370">
    <property type="protein sequence ID" value="CAD7695640.1"/>
    <property type="molecule type" value="Genomic_DNA"/>
</dbReference>
<evidence type="ECO:0000256" key="8">
    <source>
        <dbReference type="ARBA" id="ARBA00022989"/>
    </source>
</evidence>
<reference evidence="13" key="1">
    <citation type="submission" date="2020-12" db="EMBL/GenBank/DDBJ databases">
        <authorList>
            <person name="Iha C."/>
        </authorList>
    </citation>
    <scope>NUCLEOTIDE SEQUENCE</scope>
</reference>